<proteinExistence type="predicted"/>
<feature type="transmembrane region" description="Helical" evidence="1">
    <location>
        <begin position="133"/>
        <end position="158"/>
    </location>
</feature>
<dbReference type="STRING" id="1229727.Ga0080559_TMP2323"/>
<keyword evidence="1" id="KW-1133">Transmembrane helix</keyword>
<dbReference type="InterPro" id="IPR008523">
    <property type="entry name" value="DUF805"/>
</dbReference>
<organism evidence="2 3">
    <name type="scientific">Salipiger profundus</name>
    <dbReference type="NCBI Taxonomy" id="1229727"/>
    <lineage>
        <taxon>Bacteria</taxon>
        <taxon>Pseudomonadati</taxon>
        <taxon>Pseudomonadota</taxon>
        <taxon>Alphaproteobacteria</taxon>
        <taxon>Rhodobacterales</taxon>
        <taxon>Roseobacteraceae</taxon>
        <taxon>Salipiger</taxon>
    </lineage>
</organism>
<dbReference type="PANTHER" id="PTHR34980:SF2">
    <property type="entry name" value="INNER MEMBRANE PROTEIN YHAH-RELATED"/>
    <property type="match status" value="1"/>
</dbReference>
<dbReference type="EMBL" id="CP014796">
    <property type="protein sequence ID" value="APX23119.1"/>
    <property type="molecule type" value="Genomic_DNA"/>
</dbReference>
<dbReference type="Proteomes" id="UP000186559">
    <property type="component" value="Chromosome"/>
</dbReference>
<evidence type="ECO:0000256" key="1">
    <source>
        <dbReference type="SAM" id="Phobius"/>
    </source>
</evidence>
<name>A0A1U7D4Q2_9RHOB</name>
<dbReference type="PANTHER" id="PTHR34980">
    <property type="entry name" value="INNER MEMBRANE PROTEIN-RELATED-RELATED"/>
    <property type="match status" value="1"/>
</dbReference>
<evidence type="ECO:0000313" key="2">
    <source>
        <dbReference type="EMBL" id="APX23119.1"/>
    </source>
</evidence>
<feature type="transmembrane region" description="Helical" evidence="1">
    <location>
        <begin position="26"/>
        <end position="48"/>
    </location>
</feature>
<dbReference type="GO" id="GO:0005886">
    <property type="term" value="C:plasma membrane"/>
    <property type="evidence" value="ECO:0007669"/>
    <property type="project" value="TreeGrafter"/>
</dbReference>
<evidence type="ECO:0000313" key="3">
    <source>
        <dbReference type="Proteomes" id="UP000186559"/>
    </source>
</evidence>
<feature type="transmembrane region" description="Helical" evidence="1">
    <location>
        <begin position="90"/>
        <end position="112"/>
    </location>
</feature>
<reference evidence="2 3" key="1">
    <citation type="submission" date="2016-03" db="EMBL/GenBank/DDBJ databases">
        <title>Deep-sea bacteria in the southern Pacific.</title>
        <authorList>
            <person name="Tang K."/>
        </authorList>
    </citation>
    <scope>NUCLEOTIDE SEQUENCE [LARGE SCALE GENOMIC DNA]</scope>
    <source>
        <strain evidence="2 3">JLT2016</strain>
    </source>
</reference>
<dbReference type="OrthoDB" id="9812349at2"/>
<dbReference type="RefSeq" id="WP_076623261.1">
    <property type="nucleotide sequence ID" value="NZ_BMEW01000005.1"/>
</dbReference>
<sequence>MTFAGAVKNGFRTYATFSGRASRSEYWWWILFVVAGSVVLSLVDLALFGSDPRTGQANQVLSGLFQLGVLLPTLGLGWRRLHDSGRPGWYLLLPFLVTVGLMFVTLGGMIFATGIGAGMGQGAGQAMDPGAGMIAGGIGMIVIWLVQLVLLVLMIWWLTRPSDPGENTFGPPRA</sequence>
<dbReference type="KEGG" id="tpro:Ga0080559_TMP2323"/>
<dbReference type="Pfam" id="PF05656">
    <property type="entry name" value="DUF805"/>
    <property type="match status" value="1"/>
</dbReference>
<gene>
    <name evidence="2" type="ORF">Ga0080559_TMP2323</name>
</gene>
<keyword evidence="1" id="KW-0472">Membrane</keyword>
<accession>A0A1U7D4Q2</accession>
<feature type="transmembrane region" description="Helical" evidence="1">
    <location>
        <begin position="60"/>
        <end position="78"/>
    </location>
</feature>
<keyword evidence="1" id="KW-0812">Transmembrane</keyword>
<dbReference type="AlphaFoldDB" id="A0A1U7D4Q2"/>
<protein>
    <submittedName>
        <fullName evidence="2">Putative membrane protein</fullName>
    </submittedName>
</protein>
<keyword evidence="3" id="KW-1185">Reference proteome</keyword>